<evidence type="ECO:0000256" key="5">
    <source>
        <dbReference type="ARBA" id="ARBA00022741"/>
    </source>
</evidence>
<evidence type="ECO:0000256" key="7">
    <source>
        <dbReference type="ARBA" id="ARBA00022840"/>
    </source>
</evidence>
<evidence type="ECO:0000256" key="2">
    <source>
        <dbReference type="ARBA" id="ARBA00012438"/>
    </source>
</evidence>
<feature type="domain" description="Histidine kinase" evidence="9">
    <location>
        <begin position="158"/>
        <end position="352"/>
    </location>
</feature>
<dbReference type="Pfam" id="PF02518">
    <property type="entry name" value="HATPase_c"/>
    <property type="match status" value="1"/>
</dbReference>
<dbReference type="InterPro" id="IPR005467">
    <property type="entry name" value="His_kinase_dom"/>
</dbReference>
<keyword evidence="8" id="KW-0175">Coiled coil</keyword>
<dbReference type="InterPro" id="IPR036890">
    <property type="entry name" value="HATPase_C_sf"/>
</dbReference>
<accession>A0A941D3A8</accession>
<name>A0A941D3A8_9CAUL</name>
<keyword evidence="7 11" id="KW-0067">ATP-binding</keyword>
<evidence type="ECO:0000313" key="11">
    <source>
        <dbReference type="EMBL" id="MBR7621351.1"/>
    </source>
</evidence>
<keyword evidence="5" id="KW-0547">Nucleotide-binding</keyword>
<dbReference type="SMART" id="SM00387">
    <property type="entry name" value="HATPase_c"/>
    <property type="match status" value="1"/>
</dbReference>
<gene>
    <name evidence="11" type="ORF">JKL49_18300</name>
</gene>
<dbReference type="PROSITE" id="PS50109">
    <property type="entry name" value="HIS_KIN"/>
    <property type="match status" value="1"/>
</dbReference>
<dbReference type="EMBL" id="JAGSGD010000001">
    <property type="protein sequence ID" value="MBR7621351.1"/>
    <property type="molecule type" value="Genomic_DNA"/>
</dbReference>
<evidence type="ECO:0000259" key="10">
    <source>
        <dbReference type="PROSITE" id="PS50112"/>
    </source>
</evidence>
<dbReference type="SUPFAM" id="SSF55785">
    <property type="entry name" value="PYP-like sensor domain (PAS domain)"/>
    <property type="match status" value="1"/>
</dbReference>
<feature type="coiled-coil region" evidence="8">
    <location>
        <begin position="128"/>
        <end position="162"/>
    </location>
</feature>
<dbReference type="NCBIfam" id="TIGR00229">
    <property type="entry name" value="sensory_box"/>
    <property type="match status" value="1"/>
</dbReference>
<keyword evidence="3" id="KW-0597">Phosphoprotein</keyword>
<evidence type="ECO:0000259" key="9">
    <source>
        <dbReference type="PROSITE" id="PS50109"/>
    </source>
</evidence>
<protein>
    <recommendedName>
        <fullName evidence="2">histidine kinase</fullName>
        <ecNumber evidence="2">2.7.13.3</ecNumber>
    </recommendedName>
</protein>
<evidence type="ECO:0000313" key="12">
    <source>
        <dbReference type="Proteomes" id="UP000622580"/>
    </source>
</evidence>
<feature type="domain" description="PAS" evidence="10">
    <location>
        <begin position="20"/>
        <end position="66"/>
    </location>
</feature>
<dbReference type="PANTHER" id="PTHR41523:SF8">
    <property type="entry name" value="ETHYLENE RESPONSE SENSOR PROTEIN"/>
    <property type="match status" value="1"/>
</dbReference>
<dbReference type="SUPFAM" id="SSF55874">
    <property type="entry name" value="ATPase domain of HSP90 chaperone/DNA topoisomerase II/histidine kinase"/>
    <property type="match status" value="1"/>
</dbReference>
<dbReference type="Pfam" id="PF07568">
    <property type="entry name" value="HisKA_2"/>
    <property type="match status" value="1"/>
</dbReference>
<sequence length="357" mass="38200">MTEGPLDRLLDTTELAAALDSDQFKQFLDQVPVAIAVAELKPNEHIIYANLEFERLTGETADKIVGVAWDQLPGVASGADDARALGLVITDERDHIGAFTIQHDGETTEVDAWSNLIADDDGKPRFRLVALVERLSKESSEAADLEEQIVAKDTLLRELQHRVKNNLQMITALIRVESRALPKDAGAGEGFDRLAGRVEALGLLYNTLTEAAPSEAVDLGIYVSQIASAVMRAHAVEGIHLNLQVDTWPVSLNVAMPAGLVVNELLTNALKHAFKGRDGGAITVQCVTDSTGCRVIVADDGVGLPEGTVWPTQGKLSALIVKSLLQNAKAAIDVQSSPGRGVRVMIFFAYVDAAPAA</sequence>
<dbReference type="PROSITE" id="PS50112">
    <property type="entry name" value="PAS"/>
    <property type="match status" value="1"/>
</dbReference>
<dbReference type="InterPro" id="IPR003594">
    <property type="entry name" value="HATPase_dom"/>
</dbReference>
<dbReference type="Pfam" id="PF13188">
    <property type="entry name" value="PAS_8"/>
    <property type="match status" value="1"/>
</dbReference>
<evidence type="ECO:0000256" key="6">
    <source>
        <dbReference type="ARBA" id="ARBA00022777"/>
    </source>
</evidence>
<dbReference type="RefSeq" id="WP_215342448.1">
    <property type="nucleotide sequence ID" value="NZ_JAGSGD010000001.1"/>
</dbReference>
<comment type="caution">
    <text evidence="11">The sequence shown here is derived from an EMBL/GenBank/DDBJ whole genome shotgun (WGS) entry which is preliminary data.</text>
</comment>
<comment type="catalytic activity">
    <reaction evidence="1">
        <text>ATP + protein L-histidine = ADP + protein N-phospho-L-histidine.</text>
        <dbReference type="EC" id="2.7.13.3"/>
    </reaction>
</comment>
<dbReference type="GO" id="GO:0005524">
    <property type="term" value="F:ATP binding"/>
    <property type="evidence" value="ECO:0007669"/>
    <property type="project" value="UniProtKB-KW"/>
</dbReference>
<keyword evidence="6" id="KW-0418">Kinase</keyword>
<dbReference type="EC" id="2.7.13.3" evidence="2"/>
<dbReference type="Gene3D" id="3.30.565.10">
    <property type="entry name" value="Histidine kinase-like ATPase, C-terminal domain"/>
    <property type="match status" value="1"/>
</dbReference>
<evidence type="ECO:0000256" key="4">
    <source>
        <dbReference type="ARBA" id="ARBA00022679"/>
    </source>
</evidence>
<dbReference type="AlphaFoldDB" id="A0A941D3A8"/>
<dbReference type="Gene3D" id="3.30.450.20">
    <property type="entry name" value="PAS domain"/>
    <property type="match status" value="1"/>
</dbReference>
<organism evidence="11 12">
    <name type="scientific">Phenylobacterium glaciei</name>
    <dbReference type="NCBI Taxonomy" id="2803784"/>
    <lineage>
        <taxon>Bacteria</taxon>
        <taxon>Pseudomonadati</taxon>
        <taxon>Pseudomonadota</taxon>
        <taxon>Alphaproteobacteria</taxon>
        <taxon>Caulobacterales</taxon>
        <taxon>Caulobacteraceae</taxon>
        <taxon>Phenylobacterium</taxon>
    </lineage>
</organism>
<dbReference type="PANTHER" id="PTHR41523">
    <property type="entry name" value="TWO-COMPONENT SYSTEM SENSOR PROTEIN"/>
    <property type="match status" value="1"/>
</dbReference>
<keyword evidence="12" id="KW-1185">Reference proteome</keyword>
<dbReference type="Proteomes" id="UP000622580">
    <property type="component" value="Unassembled WGS sequence"/>
</dbReference>
<evidence type="ECO:0000256" key="3">
    <source>
        <dbReference type="ARBA" id="ARBA00022553"/>
    </source>
</evidence>
<evidence type="ECO:0000256" key="1">
    <source>
        <dbReference type="ARBA" id="ARBA00000085"/>
    </source>
</evidence>
<dbReference type="GO" id="GO:0004673">
    <property type="term" value="F:protein histidine kinase activity"/>
    <property type="evidence" value="ECO:0007669"/>
    <property type="project" value="UniProtKB-EC"/>
</dbReference>
<reference evidence="11" key="1">
    <citation type="submission" date="2021-04" db="EMBL/GenBank/DDBJ databases">
        <title>Draft genome assembly of strain Phenylobacterium sp. 20VBR1 using MiniION and Illumina platforms.</title>
        <authorList>
            <person name="Thomas F.A."/>
            <person name="Krishnan K.P."/>
            <person name="Sinha R.K."/>
        </authorList>
    </citation>
    <scope>NUCLEOTIDE SEQUENCE</scope>
    <source>
        <strain evidence="11">20VBR1</strain>
    </source>
</reference>
<keyword evidence="4" id="KW-0808">Transferase</keyword>
<proteinExistence type="predicted"/>
<dbReference type="InterPro" id="IPR035965">
    <property type="entry name" value="PAS-like_dom_sf"/>
</dbReference>
<evidence type="ECO:0000256" key="8">
    <source>
        <dbReference type="SAM" id="Coils"/>
    </source>
</evidence>
<dbReference type="InterPro" id="IPR000014">
    <property type="entry name" value="PAS"/>
</dbReference>
<dbReference type="InterPro" id="IPR011495">
    <property type="entry name" value="Sig_transdc_His_kin_sub2_dim/P"/>
</dbReference>